<dbReference type="RefSeq" id="WP_152810824.1">
    <property type="nucleotide sequence ID" value="NZ_WHNW01000012.1"/>
</dbReference>
<dbReference type="InterPro" id="IPR015797">
    <property type="entry name" value="NUDIX_hydrolase-like_dom_sf"/>
</dbReference>
<protein>
    <recommendedName>
        <fullName evidence="4">ADP-ribose pyrophosphatase</fullName>
        <ecNumber evidence="3">3.6.1.13</ecNumber>
    </recommendedName>
    <alternativeName>
        <fullName evidence="9">ADP-ribose diphosphatase</fullName>
    </alternativeName>
    <alternativeName>
        <fullName evidence="11">ADP-ribose phosphohydrolase</fullName>
    </alternativeName>
    <alternativeName>
        <fullName evidence="10">Adenosine diphosphoribose pyrophosphatase</fullName>
    </alternativeName>
</protein>
<evidence type="ECO:0000256" key="1">
    <source>
        <dbReference type="ARBA" id="ARBA00001946"/>
    </source>
</evidence>
<dbReference type="AlphaFoldDB" id="A0A6N7F4M1"/>
<dbReference type="PANTHER" id="PTHR11839">
    <property type="entry name" value="UDP/ADP-SUGAR PYROPHOSPHATASE"/>
    <property type="match status" value="1"/>
</dbReference>
<evidence type="ECO:0000256" key="5">
    <source>
        <dbReference type="ARBA" id="ARBA00022723"/>
    </source>
</evidence>
<comment type="function">
    <text evidence="8">Acts on ADP-mannose and ADP-glucose as well as ADP-ribose. Prevents glycogen biosynthesis. The reaction catalyzed by this enzyme is a limiting step of the gluconeogenic process.</text>
</comment>
<evidence type="ECO:0000256" key="4">
    <source>
        <dbReference type="ARBA" id="ARBA00013297"/>
    </source>
</evidence>
<evidence type="ECO:0000256" key="2">
    <source>
        <dbReference type="ARBA" id="ARBA00007482"/>
    </source>
</evidence>
<dbReference type="InterPro" id="IPR004385">
    <property type="entry name" value="NDP_pyrophosphatase"/>
</dbReference>
<reference evidence="15 16" key="1">
    <citation type="submission" date="2019-10" db="EMBL/GenBank/DDBJ databases">
        <title>Cardiobacteriales fam. a chemoheterotrophic member of the order Cardiobacteriales, and proposal of Cardiobacteriales fam. nov.</title>
        <authorList>
            <person name="Wang C."/>
        </authorList>
    </citation>
    <scope>NUCLEOTIDE SEQUENCE [LARGE SCALE GENOMIC DNA]</scope>
    <source>
        <strain evidence="15 16">ML27</strain>
    </source>
</reference>
<dbReference type="GO" id="GO:0006753">
    <property type="term" value="P:nucleoside phosphate metabolic process"/>
    <property type="evidence" value="ECO:0007669"/>
    <property type="project" value="TreeGrafter"/>
</dbReference>
<dbReference type="Pfam" id="PF00293">
    <property type="entry name" value="NUDIX"/>
    <property type="match status" value="1"/>
</dbReference>
<dbReference type="FunCoup" id="A0A6N7F4M1">
    <property type="interactions" value="270"/>
</dbReference>
<evidence type="ECO:0000256" key="12">
    <source>
        <dbReference type="ARBA" id="ARBA00049546"/>
    </source>
</evidence>
<evidence type="ECO:0000313" key="15">
    <source>
        <dbReference type="EMBL" id="MPV86836.1"/>
    </source>
</evidence>
<dbReference type="NCBIfam" id="TIGR00052">
    <property type="entry name" value="nudix-type nucleoside diphosphatase, YffH/AdpP family"/>
    <property type="match status" value="1"/>
</dbReference>
<proteinExistence type="inferred from homology"/>
<dbReference type="GO" id="GO:0046872">
    <property type="term" value="F:metal ion binding"/>
    <property type="evidence" value="ECO:0007669"/>
    <property type="project" value="UniProtKB-KW"/>
</dbReference>
<comment type="catalytic activity">
    <reaction evidence="12">
        <text>ADP-D-ribose + H2O = D-ribose 5-phosphate + AMP + 2 H(+)</text>
        <dbReference type="Rhea" id="RHEA:10412"/>
        <dbReference type="ChEBI" id="CHEBI:15377"/>
        <dbReference type="ChEBI" id="CHEBI:15378"/>
        <dbReference type="ChEBI" id="CHEBI:57967"/>
        <dbReference type="ChEBI" id="CHEBI:78346"/>
        <dbReference type="ChEBI" id="CHEBI:456215"/>
        <dbReference type="EC" id="3.6.1.13"/>
    </reaction>
</comment>
<name>A0A6N7F4M1_9GAMM</name>
<dbReference type="PANTHER" id="PTHR11839:SF5">
    <property type="entry name" value="ADP-RIBOSE PYROPHOSPHATASE"/>
    <property type="match status" value="1"/>
</dbReference>
<feature type="domain" description="Nudix hydrolase" evidence="14">
    <location>
        <begin position="44"/>
        <end position="188"/>
    </location>
</feature>
<dbReference type="PROSITE" id="PS51462">
    <property type="entry name" value="NUDIX"/>
    <property type="match status" value="1"/>
</dbReference>
<dbReference type="InParanoid" id="A0A6N7F4M1"/>
<keyword evidence="5 13" id="KW-0479">Metal-binding</keyword>
<keyword evidence="6" id="KW-0378">Hydrolase</keyword>
<comment type="caution">
    <text evidence="15">The sequence shown here is derived from an EMBL/GenBank/DDBJ whole genome shotgun (WGS) entry which is preliminary data.</text>
</comment>
<dbReference type="Proteomes" id="UP000471298">
    <property type="component" value="Unassembled WGS sequence"/>
</dbReference>
<evidence type="ECO:0000259" key="14">
    <source>
        <dbReference type="PROSITE" id="PS51462"/>
    </source>
</evidence>
<evidence type="ECO:0000256" key="7">
    <source>
        <dbReference type="ARBA" id="ARBA00022842"/>
    </source>
</evidence>
<dbReference type="SUPFAM" id="SSF55811">
    <property type="entry name" value="Nudix"/>
    <property type="match status" value="1"/>
</dbReference>
<evidence type="ECO:0000256" key="3">
    <source>
        <dbReference type="ARBA" id="ARBA00012453"/>
    </source>
</evidence>
<dbReference type="Gene3D" id="3.90.79.10">
    <property type="entry name" value="Nucleoside Triphosphate Pyrophosphohydrolase"/>
    <property type="match status" value="1"/>
</dbReference>
<comment type="similarity">
    <text evidence="2">Belongs to the Nudix hydrolase family. NudF subfamily.</text>
</comment>
<evidence type="ECO:0000256" key="11">
    <source>
        <dbReference type="ARBA" id="ARBA00033056"/>
    </source>
</evidence>
<sequence length="202" mass="23015">MQYQVTLHDTQPCYEGFFKIYAYTVSFDRFTGGQVQQVIRECGKKHDVVAVLPYDPVRGEFLLVEQFRIGMLVRGEHPWTLEIVAGFMDVQGEDEVRTAQRELFEETGCEAQAVYPMTEYYSGPGGSAAKIKVYLATIDATTRREFTGIIEEGEDIRVHTVSVKEMYDAVSEGRLNNATSLIAFQQFFMHDWEGKIKQLASQ</sequence>
<accession>A0A6N7F4M1</accession>
<feature type="binding site" evidence="13">
    <location>
        <position position="102"/>
    </location>
    <ligand>
        <name>Mg(2+)</name>
        <dbReference type="ChEBI" id="CHEBI:18420"/>
        <label>1</label>
    </ligand>
</feature>
<dbReference type="GO" id="GO:0019693">
    <property type="term" value="P:ribose phosphate metabolic process"/>
    <property type="evidence" value="ECO:0007669"/>
    <property type="project" value="TreeGrafter"/>
</dbReference>
<evidence type="ECO:0000256" key="8">
    <source>
        <dbReference type="ARBA" id="ARBA00025164"/>
    </source>
</evidence>
<organism evidence="15 16">
    <name type="scientific">Ostreibacterium oceani</name>
    <dbReference type="NCBI Taxonomy" id="2654998"/>
    <lineage>
        <taxon>Bacteria</taxon>
        <taxon>Pseudomonadati</taxon>
        <taxon>Pseudomonadota</taxon>
        <taxon>Gammaproteobacteria</taxon>
        <taxon>Cardiobacteriales</taxon>
        <taxon>Ostreibacteriaceae</taxon>
        <taxon>Ostreibacterium</taxon>
    </lineage>
</organism>
<comment type="cofactor">
    <cofactor evidence="1 13">
        <name>Mg(2+)</name>
        <dbReference type="ChEBI" id="CHEBI:18420"/>
    </cofactor>
</comment>
<feature type="binding site" evidence="13">
    <location>
        <position position="154"/>
    </location>
    <ligand>
        <name>Mg(2+)</name>
        <dbReference type="ChEBI" id="CHEBI:18420"/>
        <label>1</label>
    </ligand>
</feature>
<dbReference type="InterPro" id="IPR000086">
    <property type="entry name" value="NUDIX_hydrolase_dom"/>
</dbReference>
<evidence type="ECO:0000313" key="16">
    <source>
        <dbReference type="Proteomes" id="UP000471298"/>
    </source>
</evidence>
<feature type="binding site" evidence="13">
    <location>
        <position position="106"/>
    </location>
    <ligand>
        <name>Mg(2+)</name>
        <dbReference type="ChEBI" id="CHEBI:18420"/>
        <label>1</label>
    </ligand>
</feature>
<dbReference type="GO" id="GO:0005829">
    <property type="term" value="C:cytosol"/>
    <property type="evidence" value="ECO:0007669"/>
    <property type="project" value="TreeGrafter"/>
</dbReference>
<gene>
    <name evidence="15" type="ORF">GCU85_08875</name>
</gene>
<evidence type="ECO:0000256" key="13">
    <source>
        <dbReference type="PIRSR" id="PIRSR604385-2"/>
    </source>
</evidence>
<evidence type="ECO:0000256" key="9">
    <source>
        <dbReference type="ARBA" id="ARBA00030162"/>
    </source>
</evidence>
<evidence type="ECO:0000256" key="10">
    <source>
        <dbReference type="ARBA" id="ARBA00030308"/>
    </source>
</evidence>
<keyword evidence="16" id="KW-1185">Reference proteome</keyword>
<dbReference type="GO" id="GO:0019144">
    <property type="term" value="F:ADP-sugar diphosphatase activity"/>
    <property type="evidence" value="ECO:0007669"/>
    <property type="project" value="TreeGrafter"/>
</dbReference>
<keyword evidence="7 13" id="KW-0460">Magnesium</keyword>
<dbReference type="EC" id="3.6.1.13" evidence="3"/>
<evidence type="ECO:0000256" key="6">
    <source>
        <dbReference type="ARBA" id="ARBA00022801"/>
    </source>
</evidence>
<dbReference type="EMBL" id="WHNW01000012">
    <property type="protein sequence ID" value="MPV86836.1"/>
    <property type="molecule type" value="Genomic_DNA"/>
</dbReference>
<dbReference type="CDD" id="cd24155">
    <property type="entry name" value="NUDIX_ADPRase"/>
    <property type="match status" value="1"/>
</dbReference>
<dbReference type="GO" id="GO:0047631">
    <property type="term" value="F:ADP-ribose diphosphatase activity"/>
    <property type="evidence" value="ECO:0007669"/>
    <property type="project" value="UniProtKB-EC"/>
</dbReference>
<feature type="binding site" evidence="13">
    <location>
        <position position="85"/>
    </location>
    <ligand>
        <name>Mg(2+)</name>
        <dbReference type="ChEBI" id="CHEBI:18420"/>
        <label>1</label>
    </ligand>
</feature>